<evidence type="ECO:0000256" key="3">
    <source>
        <dbReference type="ARBA" id="ARBA00023139"/>
    </source>
</evidence>
<evidence type="ECO:0000256" key="4">
    <source>
        <dbReference type="ARBA" id="ARBA00023237"/>
    </source>
</evidence>
<evidence type="ECO:0000256" key="6">
    <source>
        <dbReference type="HAMAP-Rule" id="MF_02204"/>
    </source>
</evidence>
<dbReference type="PATRIC" id="fig|42253.5.peg.372"/>
<keyword evidence="5 6" id="KW-0449">Lipoprotein</keyword>
<dbReference type="CDD" id="cd07185">
    <property type="entry name" value="OmpA_C-like"/>
    <property type="match status" value="1"/>
</dbReference>
<dbReference type="GO" id="GO:0009279">
    <property type="term" value="C:cell outer membrane"/>
    <property type="evidence" value="ECO:0007669"/>
    <property type="project" value="UniProtKB-SubCell"/>
</dbReference>
<evidence type="ECO:0000313" key="10">
    <source>
        <dbReference type="Proteomes" id="UP000069205"/>
    </source>
</evidence>
<dbReference type="Pfam" id="PF00691">
    <property type="entry name" value="OmpA"/>
    <property type="match status" value="1"/>
</dbReference>
<dbReference type="AlphaFoldDB" id="A0A0K2G7A7"/>
<dbReference type="EMBL" id="CP011801">
    <property type="protein sequence ID" value="ALA56820.1"/>
    <property type="molecule type" value="Genomic_DNA"/>
</dbReference>
<reference evidence="9 10" key="1">
    <citation type="journal article" date="2015" name="Proc. Natl. Acad. Sci. U.S.A.">
        <title>Expanded metabolic versatility of ubiquitous nitrite-oxidizing bacteria from the genus Nitrospira.</title>
        <authorList>
            <person name="Koch H."/>
            <person name="Lucker S."/>
            <person name="Albertsen M."/>
            <person name="Kitzinger K."/>
            <person name="Herbold C."/>
            <person name="Spieck E."/>
            <person name="Nielsen P.H."/>
            <person name="Wagner M."/>
            <person name="Daims H."/>
        </authorList>
    </citation>
    <scope>NUCLEOTIDE SEQUENCE [LARGE SCALE GENOMIC DNA]</scope>
    <source>
        <strain evidence="9 10">NSP M-1</strain>
    </source>
</reference>
<evidence type="ECO:0000256" key="5">
    <source>
        <dbReference type="ARBA" id="ARBA00023288"/>
    </source>
</evidence>
<dbReference type="InterPro" id="IPR006664">
    <property type="entry name" value="OMP_bac"/>
</dbReference>
<keyword evidence="1 6" id="KW-0732">Signal</keyword>
<keyword evidence="2 6" id="KW-0472">Membrane</keyword>
<feature type="compositionally biased region" description="Low complexity" evidence="7">
    <location>
        <begin position="63"/>
        <end position="73"/>
    </location>
</feature>
<dbReference type="KEGG" id="nmv:NITMOv2_0384"/>
<evidence type="ECO:0000256" key="7">
    <source>
        <dbReference type="SAM" id="MobiDB-lite"/>
    </source>
</evidence>
<evidence type="ECO:0000313" key="9">
    <source>
        <dbReference type="EMBL" id="ALA56820.1"/>
    </source>
</evidence>
<dbReference type="OrthoDB" id="9809164at2"/>
<organism evidence="9 10">
    <name type="scientific">Nitrospira moscoviensis</name>
    <dbReference type="NCBI Taxonomy" id="42253"/>
    <lineage>
        <taxon>Bacteria</taxon>
        <taxon>Pseudomonadati</taxon>
        <taxon>Nitrospirota</taxon>
        <taxon>Nitrospiria</taxon>
        <taxon>Nitrospirales</taxon>
        <taxon>Nitrospiraceae</taxon>
        <taxon>Nitrospira</taxon>
    </lineage>
</organism>
<evidence type="ECO:0000256" key="1">
    <source>
        <dbReference type="ARBA" id="ARBA00022729"/>
    </source>
</evidence>
<dbReference type="PROSITE" id="PS51257">
    <property type="entry name" value="PROKAR_LIPOPROTEIN"/>
    <property type="match status" value="1"/>
</dbReference>
<name>A0A0K2G7A7_NITMO</name>
<dbReference type="InterPro" id="IPR050330">
    <property type="entry name" value="Bact_OuterMem_StrucFunc"/>
</dbReference>
<comment type="subcellular location">
    <subcellularLocation>
        <location evidence="6">Cell outer membrane</location>
        <topology evidence="6">Lipid-anchor</topology>
    </subcellularLocation>
</comment>
<feature type="domain" description="OmpA-like" evidence="8">
    <location>
        <begin position="115"/>
        <end position="232"/>
    </location>
</feature>
<evidence type="ECO:0000259" key="8">
    <source>
        <dbReference type="PROSITE" id="PS51123"/>
    </source>
</evidence>
<accession>A0A0K2G7A7</accession>
<dbReference type="Gene3D" id="3.30.1330.60">
    <property type="entry name" value="OmpA-like domain"/>
    <property type="match status" value="1"/>
</dbReference>
<dbReference type="InterPro" id="IPR036737">
    <property type="entry name" value="OmpA-like_sf"/>
</dbReference>
<dbReference type="PRINTS" id="PR01021">
    <property type="entry name" value="OMPADOMAIN"/>
</dbReference>
<dbReference type="RefSeq" id="WP_053378251.1">
    <property type="nucleotide sequence ID" value="NZ_CP011801.1"/>
</dbReference>
<gene>
    <name evidence="6 9" type="primary">pal</name>
    <name evidence="9" type="ORF">NITMOv2_0384</name>
</gene>
<dbReference type="PROSITE" id="PS51123">
    <property type="entry name" value="OMPA_2"/>
    <property type="match status" value="1"/>
</dbReference>
<dbReference type="GO" id="GO:0051301">
    <property type="term" value="P:cell division"/>
    <property type="evidence" value="ECO:0007669"/>
    <property type="project" value="InterPro"/>
</dbReference>
<dbReference type="InterPro" id="IPR039001">
    <property type="entry name" value="Pal"/>
</dbReference>
<keyword evidence="10" id="KW-1185">Reference proteome</keyword>
<dbReference type="PANTHER" id="PTHR30329">
    <property type="entry name" value="STATOR ELEMENT OF FLAGELLAR MOTOR COMPLEX"/>
    <property type="match status" value="1"/>
</dbReference>
<dbReference type="PANTHER" id="PTHR30329:SF21">
    <property type="entry name" value="LIPOPROTEIN YIAD-RELATED"/>
    <property type="match status" value="1"/>
</dbReference>
<dbReference type="InterPro" id="IPR006665">
    <property type="entry name" value="OmpA-like"/>
</dbReference>
<dbReference type="SUPFAM" id="SSF103088">
    <property type="entry name" value="OmpA-like"/>
    <property type="match status" value="1"/>
</dbReference>
<dbReference type="HAMAP" id="MF_02204">
    <property type="entry name" value="Pal"/>
    <property type="match status" value="1"/>
</dbReference>
<feature type="region of interest" description="Disordered" evidence="7">
    <location>
        <begin position="31"/>
        <end position="101"/>
    </location>
</feature>
<keyword evidence="3 6" id="KW-0564">Palmitate</keyword>
<sequence>MKRTVRTSGLAVVLGMSVLLSQGCGTKWLRSGGDNETGSAGSGTAGSASTGSGSVSGSGGSSFPGFSGRNSSGELSGFSQNPSEERLAQAQGGFATSLSPSDVGVRRRAELTKEEKAALEAGLQDVFFGYDQWTISSAGMESLNRDASYLKDHPGAVLKIEGHCDERGTSDYNMVLGDKRAKAARSYLIEAGVSPKQVAIVSYGKERPFCFDHDESCYQQNRRGHMLLGIKK</sequence>
<dbReference type="STRING" id="42253.NITMOv2_0384"/>
<keyword evidence="4 6" id="KW-0998">Cell outer membrane</keyword>
<dbReference type="Proteomes" id="UP000069205">
    <property type="component" value="Chromosome"/>
</dbReference>
<comment type="similarity">
    <text evidence="6">Belongs to the Pal lipoprotein family.</text>
</comment>
<proteinExistence type="inferred from homology"/>
<protein>
    <recommendedName>
        <fullName evidence="6">Peptidoglycan-associated lipoprotein</fullName>
        <shortName evidence="6">PAL</shortName>
    </recommendedName>
</protein>
<evidence type="ECO:0000256" key="2">
    <source>
        <dbReference type="ARBA" id="ARBA00023136"/>
    </source>
</evidence>